<evidence type="ECO:0000313" key="13">
    <source>
        <dbReference type="Proteomes" id="UP000094527"/>
    </source>
</evidence>
<protein>
    <submittedName>
        <fullName evidence="12">ATP-binding cassette sub-family G member 1</fullName>
    </submittedName>
</protein>
<dbReference type="CDD" id="cd03213">
    <property type="entry name" value="ABCG_EPDR"/>
    <property type="match status" value="1"/>
</dbReference>
<dbReference type="Pfam" id="PF01061">
    <property type="entry name" value="ABC2_membrane"/>
    <property type="match status" value="1"/>
</dbReference>
<feature type="transmembrane region" description="Helical" evidence="10">
    <location>
        <begin position="530"/>
        <end position="551"/>
    </location>
</feature>
<comment type="subcellular location">
    <subcellularLocation>
        <location evidence="1">Membrane</location>
        <topology evidence="1">Multi-pass membrane protein</topology>
    </subcellularLocation>
</comment>
<proteinExistence type="inferred from homology"/>
<keyword evidence="5" id="KW-0547">Nucleotide-binding</keyword>
<dbReference type="SUPFAM" id="SSF52540">
    <property type="entry name" value="P-loop containing nucleoside triphosphate hydrolases"/>
    <property type="match status" value="1"/>
</dbReference>
<keyword evidence="13" id="KW-1185">Reference proteome</keyword>
<keyword evidence="7 10" id="KW-1133">Transmembrane helix</keyword>
<feature type="transmembrane region" description="Helical" evidence="10">
    <location>
        <begin position="420"/>
        <end position="445"/>
    </location>
</feature>
<dbReference type="Pfam" id="PF00005">
    <property type="entry name" value="ABC_tran"/>
    <property type="match status" value="1"/>
</dbReference>
<dbReference type="GO" id="GO:0005524">
    <property type="term" value="F:ATP binding"/>
    <property type="evidence" value="ECO:0007669"/>
    <property type="project" value="UniProtKB-KW"/>
</dbReference>
<dbReference type="OMA" id="MIGVEYD"/>
<dbReference type="InterPro" id="IPR003439">
    <property type="entry name" value="ABC_transporter-like_ATP-bd"/>
</dbReference>
<evidence type="ECO:0000256" key="10">
    <source>
        <dbReference type="SAM" id="Phobius"/>
    </source>
</evidence>
<dbReference type="PANTHER" id="PTHR48041">
    <property type="entry name" value="ABC TRANSPORTER G FAMILY MEMBER 28"/>
    <property type="match status" value="1"/>
</dbReference>
<dbReference type="GO" id="GO:0016887">
    <property type="term" value="F:ATP hydrolysis activity"/>
    <property type="evidence" value="ECO:0007669"/>
    <property type="project" value="InterPro"/>
</dbReference>
<sequence>MLVSHLPNHPPVTLEFNELNFSVRDSSTRKAGGFGPYVAKRMKSILKDASGTFKPGELTAIMGPSGAGKSTLMNILAGYKTHNVQGSINVNGKCRDLAQFRKMSCYIMQDDVLLPHLTVYESMKYAAQLKLPLKSTKSQTELVIKEILDIIGLTECQNVKASRISGGQRKRLSIALELINNPPIMFFDEPTSGLDSASCYSCVNLLKALAQGGRTVIATIHQPSARILEQFDSLYLLGGGKCLYRGPTRSVVPFVALQGLQCPPYHNPADFVIEIASGDYGNQWIGILAKATALSSDSDSSGVANDCSEDGSSEGIEDESRITPSKKVKVFKQDVKNCSHEKEVAVSLIEMESSPKSVPKDSRLELFSNQFVTLLRRCFLCISRDMMLTHLRIASTLIIGILVGAIYYDAGNDAESSINNLGNLFFGLLFIGISSLMTTLLTFPLERGVLVREHLNCWYSLKSYFIARTCADLPFQVFFPFLYVAITYYMADQPQEAFRFWIVAGMHICISLVAQSLGLLIGAMCHVQNAVFIGPVTTIPMFLFAGFLVSLESVPVYLRWISWFSYVKYSFQSILAAIYGFERENLKCTQAYCHFKNPTKILEQVGAVDIDVAQQFCCIFAILLAIRIFAYYALRIKITAEK</sequence>
<evidence type="ECO:0000256" key="3">
    <source>
        <dbReference type="ARBA" id="ARBA00022448"/>
    </source>
</evidence>
<keyword evidence="3" id="KW-0813">Transport</keyword>
<evidence type="ECO:0000259" key="11">
    <source>
        <dbReference type="PROSITE" id="PS50893"/>
    </source>
</evidence>
<dbReference type="SMART" id="SM00382">
    <property type="entry name" value="AAA"/>
    <property type="match status" value="1"/>
</dbReference>
<dbReference type="InterPro" id="IPR027417">
    <property type="entry name" value="P-loop_NTPase"/>
</dbReference>
<dbReference type="PANTHER" id="PTHR48041:SF78">
    <property type="entry name" value="ABC TRANSPORTER EXPRESSED IN TRACHEA, ISOFORM A"/>
    <property type="match status" value="1"/>
</dbReference>
<dbReference type="AlphaFoldDB" id="A0A1D2MNI6"/>
<dbReference type="InterPro" id="IPR050352">
    <property type="entry name" value="ABCG_transporters"/>
</dbReference>
<comment type="caution">
    <text evidence="12">The sequence shown here is derived from an EMBL/GenBank/DDBJ whole genome shotgun (WGS) entry which is preliminary data.</text>
</comment>
<dbReference type="FunFam" id="3.40.50.300:FF:001077">
    <property type="entry name" value="Uncharacterized protein, isoform A"/>
    <property type="match status" value="1"/>
</dbReference>
<feature type="transmembrane region" description="Helical" evidence="10">
    <location>
        <begin position="612"/>
        <end position="634"/>
    </location>
</feature>
<feature type="compositionally biased region" description="Acidic residues" evidence="9">
    <location>
        <begin position="307"/>
        <end position="317"/>
    </location>
</feature>
<reference evidence="12 13" key="1">
    <citation type="journal article" date="2016" name="Genome Biol. Evol.">
        <title>Gene Family Evolution Reflects Adaptation to Soil Environmental Stressors in the Genome of the Collembolan Orchesella cincta.</title>
        <authorList>
            <person name="Faddeeva-Vakhrusheva A."/>
            <person name="Derks M.F."/>
            <person name="Anvar S.Y."/>
            <person name="Agamennone V."/>
            <person name="Suring W."/>
            <person name="Smit S."/>
            <person name="van Straalen N.M."/>
            <person name="Roelofs D."/>
        </authorList>
    </citation>
    <scope>NUCLEOTIDE SEQUENCE [LARGE SCALE GENOMIC DNA]</scope>
    <source>
        <tissue evidence="12">Mixed pool</tissue>
    </source>
</reference>
<feature type="transmembrane region" description="Helical" evidence="10">
    <location>
        <begin position="465"/>
        <end position="488"/>
    </location>
</feature>
<feature type="transmembrane region" description="Helical" evidence="10">
    <location>
        <begin position="563"/>
        <end position="581"/>
    </location>
</feature>
<evidence type="ECO:0000256" key="8">
    <source>
        <dbReference type="ARBA" id="ARBA00023136"/>
    </source>
</evidence>
<feature type="domain" description="ABC transporter" evidence="11">
    <location>
        <begin position="23"/>
        <end position="264"/>
    </location>
</feature>
<evidence type="ECO:0000256" key="9">
    <source>
        <dbReference type="SAM" id="MobiDB-lite"/>
    </source>
</evidence>
<keyword evidence="4 10" id="KW-0812">Transmembrane</keyword>
<dbReference type="InterPro" id="IPR017871">
    <property type="entry name" value="ABC_transporter-like_CS"/>
</dbReference>
<accession>A0A1D2MNI6</accession>
<dbReference type="PROSITE" id="PS50893">
    <property type="entry name" value="ABC_TRANSPORTER_2"/>
    <property type="match status" value="1"/>
</dbReference>
<dbReference type="OrthoDB" id="66620at2759"/>
<evidence type="ECO:0000256" key="6">
    <source>
        <dbReference type="ARBA" id="ARBA00022840"/>
    </source>
</evidence>
<dbReference type="GO" id="GO:0005886">
    <property type="term" value="C:plasma membrane"/>
    <property type="evidence" value="ECO:0007669"/>
    <property type="project" value="TreeGrafter"/>
</dbReference>
<dbReference type="InterPro" id="IPR013525">
    <property type="entry name" value="ABC2_TM"/>
</dbReference>
<keyword evidence="6 12" id="KW-0067">ATP-binding</keyword>
<dbReference type="Proteomes" id="UP000094527">
    <property type="component" value="Unassembled WGS sequence"/>
</dbReference>
<dbReference type="STRING" id="48709.A0A1D2MNI6"/>
<dbReference type="EMBL" id="LJIJ01000808">
    <property type="protein sequence ID" value="ODM94414.1"/>
    <property type="molecule type" value="Genomic_DNA"/>
</dbReference>
<evidence type="ECO:0000256" key="7">
    <source>
        <dbReference type="ARBA" id="ARBA00022989"/>
    </source>
</evidence>
<dbReference type="PROSITE" id="PS00211">
    <property type="entry name" value="ABC_TRANSPORTER_1"/>
    <property type="match status" value="1"/>
</dbReference>
<keyword evidence="8 10" id="KW-0472">Membrane</keyword>
<name>A0A1D2MNI6_ORCCI</name>
<evidence type="ECO:0000256" key="5">
    <source>
        <dbReference type="ARBA" id="ARBA00022741"/>
    </source>
</evidence>
<evidence type="ECO:0000256" key="1">
    <source>
        <dbReference type="ARBA" id="ARBA00004141"/>
    </source>
</evidence>
<feature type="region of interest" description="Disordered" evidence="9">
    <location>
        <begin position="296"/>
        <end position="320"/>
    </location>
</feature>
<dbReference type="InterPro" id="IPR003593">
    <property type="entry name" value="AAA+_ATPase"/>
</dbReference>
<feature type="transmembrane region" description="Helical" evidence="10">
    <location>
        <begin position="387"/>
        <end position="408"/>
    </location>
</feature>
<evidence type="ECO:0000256" key="4">
    <source>
        <dbReference type="ARBA" id="ARBA00022692"/>
    </source>
</evidence>
<feature type="transmembrane region" description="Helical" evidence="10">
    <location>
        <begin position="500"/>
        <end position="524"/>
    </location>
</feature>
<evidence type="ECO:0000313" key="12">
    <source>
        <dbReference type="EMBL" id="ODM94414.1"/>
    </source>
</evidence>
<organism evidence="12 13">
    <name type="scientific">Orchesella cincta</name>
    <name type="common">Springtail</name>
    <name type="synonym">Podura cincta</name>
    <dbReference type="NCBI Taxonomy" id="48709"/>
    <lineage>
        <taxon>Eukaryota</taxon>
        <taxon>Metazoa</taxon>
        <taxon>Ecdysozoa</taxon>
        <taxon>Arthropoda</taxon>
        <taxon>Hexapoda</taxon>
        <taxon>Collembola</taxon>
        <taxon>Entomobryomorpha</taxon>
        <taxon>Entomobryoidea</taxon>
        <taxon>Orchesellidae</taxon>
        <taxon>Orchesellinae</taxon>
        <taxon>Orchesella</taxon>
    </lineage>
</organism>
<evidence type="ECO:0000256" key="2">
    <source>
        <dbReference type="ARBA" id="ARBA00005814"/>
    </source>
</evidence>
<dbReference type="GO" id="GO:0140359">
    <property type="term" value="F:ABC-type transporter activity"/>
    <property type="evidence" value="ECO:0007669"/>
    <property type="project" value="InterPro"/>
</dbReference>
<gene>
    <name evidence="12" type="ORF">Ocin01_12266</name>
</gene>
<dbReference type="Gene3D" id="3.40.50.300">
    <property type="entry name" value="P-loop containing nucleotide triphosphate hydrolases"/>
    <property type="match status" value="1"/>
</dbReference>
<comment type="similarity">
    <text evidence="2">Belongs to the ABC transporter superfamily. ABCG family. Eye pigment precursor importer (TC 3.A.1.204) subfamily.</text>
</comment>